<dbReference type="STRING" id="797515.HMPREF9103_00187"/>
<dbReference type="Gene3D" id="3.20.20.70">
    <property type="entry name" value="Aldolase class I"/>
    <property type="match status" value="1"/>
</dbReference>
<dbReference type="PANTHER" id="PTHR11452">
    <property type="entry name" value="ALPHA-GALACTOSIDASE/ALPHA-N-ACETYLGALACTOSAMINIDASE"/>
    <property type="match status" value="1"/>
</dbReference>
<dbReference type="Proteomes" id="UP000004625">
    <property type="component" value="Unassembled WGS sequence"/>
</dbReference>
<name>G9ZKD9_9LACO</name>
<evidence type="ECO:0000256" key="2">
    <source>
        <dbReference type="ARBA" id="ARBA00022801"/>
    </source>
</evidence>
<comment type="caution">
    <text evidence="6">The sequence shown here is derived from an EMBL/GenBank/DDBJ whole genome shotgun (WGS) entry which is preliminary data.</text>
</comment>
<gene>
    <name evidence="6" type="ORF">HMPREF9103_00187</name>
</gene>
<dbReference type="EC" id="3.2.1.22" evidence="4"/>
<dbReference type="AlphaFoldDB" id="G9ZKD9"/>
<proteinExistence type="inferred from homology"/>
<dbReference type="PRINTS" id="PR00740">
    <property type="entry name" value="GLHYDRLASE27"/>
</dbReference>
<dbReference type="InterPro" id="IPR013785">
    <property type="entry name" value="Aldolase_TIM"/>
</dbReference>
<evidence type="ECO:0000256" key="4">
    <source>
        <dbReference type="RuleBase" id="RU361168"/>
    </source>
</evidence>
<dbReference type="InterPro" id="IPR002241">
    <property type="entry name" value="Glyco_hydro_27"/>
</dbReference>
<dbReference type="SUPFAM" id="SSF51011">
    <property type="entry name" value="Glycosyl hydrolase domain"/>
    <property type="match status" value="1"/>
</dbReference>
<dbReference type="GO" id="GO:0004557">
    <property type="term" value="F:alpha-galactosidase activity"/>
    <property type="evidence" value="ECO:0007669"/>
    <property type="project" value="UniProtKB-EC"/>
</dbReference>
<comment type="similarity">
    <text evidence="1 4">Belongs to the glycosyl hydrolase 27 family.</text>
</comment>
<evidence type="ECO:0000259" key="5">
    <source>
        <dbReference type="Pfam" id="PF17801"/>
    </source>
</evidence>
<comment type="catalytic activity">
    <reaction evidence="4">
        <text>Hydrolysis of terminal, non-reducing alpha-D-galactose residues in alpha-D-galactosides, including galactose oligosaccharides, galactomannans and galactolipids.</text>
        <dbReference type="EC" id="3.2.1.22"/>
    </reaction>
</comment>
<dbReference type="RefSeq" id="WP_008210491.1">
    <property type="nucleotide sequence ID" value="NZ_JH414909.1"/>
</dbReference>
<dbReference type="EMBL" id="AGEY01000011">
    <property type="protein sequence ID" value="EHM01179.1"/>
    <property type="molecule type" value="Genomic_DNA"/>
</dbReference>
<organism evidence="6 7">
    <name type="scientific">Lentilactobacillus parafarraginis F0439</name>
    <dbReference type="NCBI Taxonomy" id="797515"/>
    <lineage>
        <taxon>Bacteria</taxon>
        <taxon>Bacillati</taxon>
        <taxon>Bacillota</taxon>
        <taxon>Bacilli</taxon>
        <taxon>Lactobacillales</taxon>
        <taxon>Lactobacillaceae</taxon>
        <taxon>Lentilactobacillus</taxon>
    </lineage>
</organism>
<accession>G9ZKD9</accession>
<evidence type="ECO:0000313" key="7">
    <source>
        <dbReference type="Proteomes" id="UP000004625"/>
    </source>
</evidence>
<dbReference type="Pfam" id="PF17801">
    <property type="entry name" value="Melibiase_C"/>
    <property type="match status" value="1"/>
</dbReference>
<reference evidence="6 7" key="1">
    <citation type="submission" date="2011-09" db="EMBL/GenBank/DDBJ databases">
        <authorList>
            <person name="Weinstock G."/>
            <person name="Sodergren E."/>
            <person name="Clifton S."/>
            <person name="Fulton L."/>
            <person name="Fulton B."/>
            <person name="Courtney L."/>
            <person name="Fronick C."/>
            <person name="Harrison M."/>
            <person name="Strong C."/>
            <person name="Farmer C."/>
            <person name="Delahaunty K."/>
            <person name="Markovic C."/>
            <person name="Hall O."/>
            <person name="Minx P."/>
            <person name="Tomlinson C."/>
            <person name="Mitreva M."/>
            <person name="Hou S."/>
            <person name="Chen J."/>
            <person name="Wollam A."/>
            <person name="Pepin K.H."/>
            <person name="Johnson M."/>
            <person name="Bhonagiri V."/>
            <person name="Zhang X."/>
            <person name="Suruliraj S."/>
            <person name="Warren W."/>
            <person name="Chinwalla A."/>
            <person name="Mardis E.R."/>
            <person name="Wilson R.K."/>
        </authorList>
    </citation>
    <scope>NUCLEOTIDE SEQUENCE [LARGE SCALE GENOMIC DNA]</scope>
    <source>
        <strain evidence="6 7">F0439</strain>
    </source>
</reference>
<keyword evidence="4" id="KW-1015">Disulfide bond</keyword>
<dbReference type="PATRIC" id="fig|797515.3.peg.171"/>
<keyword evidence="7" id="KW-1185">Reference proteome</keyword>
<dbReference type="HOGENOM" id="CLU_013093_5_0_9"/>
<keyword evidence="3 4" id="KW-0326">Glycosidase</keyword>
<dbReference type="PANTHER" id="PTHR11452:SF42">
    <property type="entry name" value="ALPHA-GALACTOSIDASE"/>
    <property type="match status" value="1"/>
</dbReference>
<dbReference type="GO" id="GO:0005975">
    <property type="term" value="P:carbohydrate metabolic process"/>
    <property type="evidence" value="ECO:0007669"/>
    <property type="project" value="InterPro"/>
</dbReference>
<dbReference type="InterPro" id="IPR041233">
    <property type="entry name" value="Melibiase_C"/>
</dbReference>
<protein>
    <recommendedName>
        <fullName evidence="4">Alpha-galactosidase</fullName>
        <ecNumber evidence="4">3.2.1.22</ecNumber>
    </recommendedName>
    <alternativeName>
        <fullName evidence="4">Melibiase</fullName>
    </alternativeName>
</protein>
<dbReference type="Pfam" id="PF16499">
    <property type="entry name" value="Melibiase_2"/>
    <property type="match status" value="2"/>
</dbReference>
<dbReference type="InterPro" id="IPR017853">
    <property type="entry name" value="GH"/>
</dbReference>
<dbReference type="eggNOG" id="COG1501">
    <property type="taxonomic scope" value="Bacteria"/>
</dbReference>
<sequence length="431" mass="48715">MTEKFRSFAKVPPKGWNSWDGYGASVREDEVKRNADYMSENLKQFGWQYITVDIQWYEPTADSSKYHDFAPLVMDEYSRLLPDPARFPSAANGNGFKPLADYIHSLGLKFGIHIMRGIPRQAVHAGSPIKGTDKTATDIALNNICPWNADMYGVNTDMPEGQLYYDSLMELYASWGVDFIKCDDIANSVIYNGTHKKEVEALRKAIDKTGRSMVLSLSPGPAPVDNGAFFQRTANMWRITDDFWDEWSLLLNMFDRADKWSAMSRSGNWPDCDMLPLGHIGIRSVDGPGGDRQTRFTKPEQKTMMTLWAMMQSPLIMGGELPDNDDWTTSLLTNSELLKMDDHITEKYQTHRDDDMITWYARSADNQYFAIFNISEGDLTLTGSQISELGMPLNGRDVWHDSDIAISNDDTITVGAHDVFLLKTSSLIKGD</sequence>
<evidence type="ECO:0000313" key="6">
    <source>
        <dbReference type="EMBL" id="EHM01179.1"/>
    </source>
</evidence>
<dbReference type="SUPFAM" id="SSF51445">
    <property type="entry name" value="(Trans)glycosidases"/>
    <property type="match status" value="1"/>
</dbReference>
<dbReference type="CDD" id="cd14792">
    <property type="entry name" value="GH27"/>
    <property type="match status" value="1"/>
</dbReference>
<keyword evidence="2 4" id="KW-0378">Hydrolase</keyword>
<feature type="domain" description="Alpha galactosidase C-terminal" evidence="5">
    <location>
        <begin position="353"/>
        <end position="423"/>
    </location>
</feature>
<evidence type="ECO:0000256" key="1">
    <source>
        <dbReference type="ARBA" id="ARBA00009743"/>
    </source>
</evidence>
<evidence type="ECO:0000256" key="3">
    <source>
        <dbReference type="ARBA" id="ARBA00023295"/>
    </source>
</evidence>